<proteinExistence type="predicted"/>
<feature type="signal peptide" evidence="1">
    <location>
        <begin position="1"/>
        <end position="27"/>
    </location>
</feature>
<dbReference type="Gene3D" id="3.40.50.11110">
    <property type="entry name" value="Sialyltransferase, C-terminal GT-B Rossman nucleotide-binding domain"/>
    <property type="match status" value="1"/>
</dbReference>
<organism evidence="2 3">
    <name type="scientific">Sellimonas caecigallum</name>
    <dbReference type="NCBI Taxonomy" id="2592333"/>
    <lineage>
        <taxon>Bacteria</taxon>
        <taxon>Bacillati</taxon>
        <taxon>Bacillota</taxon>
        <taxon>Clostridia</taxon>
        <taxon>Lachnospirales</taxon>
        <taxon>Lachnospiraceae</taxon>
        <taxon>Sellimonas</taxon>
    </lineage>
</organism>
<gene>
    <name evidence="2" type="ORF">FLB61_10985</name>
</gene>
<dbReference type="SMART" id="SM00728">
    <property type="entry name" value="ChW"/>
    <property type="match status" value="6"/>
</dbReference>
<evidence type="ECO:0000256" key="1">
    <source>
        <dbReference type="SAM" id="SignalP"/>
    </source>
</evidence>
<keyword evidence="3" id="KW-1185">Reference proteome</keyword>
<dbReference type="Proteomes" id="UP000779049">
    <property type="component" value="Unassembled WGS sequence"/>
</dbReference>
<dbReference type="InterPro" id="IPR006637">
    <property type="entry name" value="ChW"/>
</dbReference>
<reference evidence="2 3" key="1">
    <citation type="journal article" date="2020" name="New Microbes New Infect">
        <title>Sellimonas caecigallum sp. nov., description and genome sequence of a new member of the Sellimonas genus isolated from the cecum of feral chicken.</title>
        <authorList>
            <person name="Wongkuna S."/>
            <person name="Ghimire S."/>
            <person name="Antony L."/>
            <person name="Chankhamhaengdecha S."/>
            <person name="Janvilisri T."/>
            <person name="Scaria J."/>
        </authorList>
    </citation>
    <scope>NUCLEOTIDE SEQUENCE [LARGE SCALE GENOMIC DNA]</scope>
    <source>
        <strain evidence="2 3">SW451</strain>
    </source>
</reference>
<comment type="caution">
    <text evidence="2">The sequence shown here is derived from an EMBL/GenBank/DDBJ whole genome shotgun (WGS) entry which is preliminary data.</text>
</comment>
<dbReference type="RefSeq" id="WP_221920168.1">
    <property type="nucleotide sequence ID" value="NZ_CP173660.1"/>
</dbReference>
<evidence type="ECO:0000313" key="2">
    <source>
        <dbReference type="EMBL" id="MBY0759600.1"/>
    </source>
</evidence>
<name>A0ABS7L938_9FIRM</name>
<keyword evidence="1" id="KW-0732">Signal</keyword>
<evidence type="ECO:0000313" key="3">
    <source>
        <dbReference type="Proteomes" id="UP000779049"/>
    </source>
</evidence>
<dbReference type="Pfam" id="PF07538">
    <property type="entry name" value="ChW"/>
    <property type="match status" value="6"/>
</dbReference>
<protein>
    <recommendedName>
        <fullName evidence="4">Clostridial hydrophobic W</fullName>
    </recommendedName>
</protein>
<accession>A0ABS7L938</accession>
<sequence>MKKKPIKQILAFVLAAAILFGAVPASAADASEKDAQRRTGKAHVSYRTHVQTYGWQENVTDGKTSGTIGQSKRLEAIEIQLDKPEGISGGVEYRTHIQGFGWEGEWKKDGSSSGTSNQSKRLEAIQIRLTGEMSGQYDIYYRVHAQTYGWLDWAKNGEKAGTSGQSKRLEAIQIVLTEKGAEAPGSTNEPYKAMKIQYATHIQDHGWQNYVSDGAVSGTIGESRRLEGIRIQLNQSEISGSVEYRTHIQTYGWEDGWKRNGEMSGTQGEHKRLEAIEIRLTGEAAEQYDIYYRVHAQTYGWLGWAKNGESAGTSRLSRRLEAIEIQLVKKGEAAPGSTDNAYISSEWNTTLTQQGETTLVSIKPGGAEEIIQNNADTTVKVTAAIKYKSKVIRQQQKEMRFSDIPAEGFDMDFGTYGKFYVTIEYKIAGTTVETQQQVFGVTASEYNLAPLSATFPVLYFSLSLWDINVSQETGKQIPTIVMLSRASAYDWDQLPEGVYGVPYLSDEDLRTKSDHIAYAQYIKDLYEVSPDSKFHLFINDIDCSFIHWGIYANRIPQNQYTITMLSDGSATFSIMNETYGVENPEAKHQELIKLWNDAKEEAYRTGTFGEDWGWHAHWECMYAVLSCEPGTQWWVSRDNLFTSGDDNAFAEKIKSDVTVKNINTMLQDLTAKGEETVNEFKALYNFNDEYFADAEEQNKKVMLLLGTYVYNEKSFEDYARMTKMYYGEDYLYYYKGHPNTPTGLYPEKQEELDRLGITDVDSSVAAELILFFNPEIRMSGYGSSTFNSASEEMACGLFEMRKSDALSPESSVDYSGIDWFASYIDKATASSAIASLAQNDRCYLMEFSDAIIAEKGYDIAVYDAENNTISYYRGNEESGYELVS</sequence>
<dbReference type="EMBL" id="VIRV01000019">
    <property type="protein sequence ID" value="MBY0759600.1"/>
    <property type="molecule type" value="Genomic_DNA"/>
</dbReference>
<feature type="chain" id="PRO_5046661290" description="Clostridial hydrophobic W" evidence="1">
    <location>
        <begin position="28"/>
        <end position="884"/>
    </location>
</feature>
<evidence type="ECO:0008006" key="4">
    <source>
        <dbReference type="Google" id="ProtNLM"/>
    </source>
</evidence>